<dbReference type="SUPFAM" id="SSF103473">
    <property type="entry name" value="MFS general substrate transporter"/>
    <property type="match status" value="1"/>
</dbReference>
<feature type="transmembrane region" description="Helical" evidence="7">
    <location>
        <begin position="312"/>
        <end position="336"/>
    </location>
</feature>
<dbReference type="OrthoDB" id="28755at2759"/>
<protein>
    <submittedName>
        <fullName evidence="8">Sucrose transporter</fullName>
    </submittedName>
</protein>
<feature type="transmembrane region" description="Helical" evidence="7">
    <location>
        <begin position="395"/>
        <end position="415"/>
    </location>
</feature>
<name>A0A167XJB4_9EURO</name>
<dbReference type="AlphaFoldDB" id="A0A167XJB4"/>
<evidence type="ECO:0000313" key="9">
    <source>
        <dbReference type="Proteomes" id="UP000242877"/>
    </source>
</evidence>
<gene>
    <name evidence="8" type="ORF">AAP_04102</name>
</gene>
<accession>A0A167XJB4</accession>
<keyword evidence="9" id="KW-1185">Reference proteome</keyword>
<feature type="transmembrane region" description="Helical" evidence="7">
    <location>
        <begin position="91"/>
        <end position="109"/>
    </location>
</feature>
<keyword evidence="3 7" id="KW-0812">Transmembrane</keyword>
<dbReference type="PANTHER" id="PTHR19432">
    <property type="entry name" value="SUGAR TRANSPORTER"/>
    <property type="match status" value="1"/>
</dbReference>
<dbReference type="Proteomes" id="UP000242877">
    <property type="component" value="Unassembled WGS sequence"/>
</dbReference>
<feature type="transmembrane region" description="Helical" evidence="7">
    <location>
        <begin position="269"/>
        <end position="291"/>
    </location>
</feature>
<evidence type="ECO:0000256" key="3">
    <source>
        <dbReference type="ARBA" id="ARBA00022692"/>
    </source>
</evidence>
<evidence type="ECO:0000256" key="7">
    <source>
        <dbReference type="SAM" id="Phobius"/>
    </source>
</evidence>
<evidence type="ECO:0000256" key="5">
    <source>
        <dbReference type="ARBA" id="ARBA00023136"/>
    </source>
</evidence>
<dbReference type="GO" id="GO:0005886">
    <property type="term" value="C:plasma membrane"/>
    <property type="evidence" value="ECO:0007669"/>
    <property type="project" value="TreeGrafter"/>
</dbReference>
<dbReference type="Pfam" id="PF13347">
    <property type="entry name" value="MFS_2"/>
    <property type="match status" value="1"/>
</dbReference>
<feature type="transmembrane region" description="Helical" evidence="7">
    <location>
        <begin position="129"/>
        <end position="148"/>
    </location>
</feature>
<dbReference type="PANTHER" id="PTHR19432:SF76">
    <property type="entry name" value="TRANSPORTER, PUTATIVE (EUROFUNG)-RELATED"/>
    <property type="match status" value="1"/>
</dbReference>
<evidence type="ECO:0000256" key="6">
    <source>
        <dbReference type="SAM" id="MobiDB-lite"/>
    </source>
</evidence>
<keyword evidence="2" id="KW-0813">Transport</keyword>
<dbReference type="InterPro" id="IPR036259">
    <property type="entry name" value="MFS_trans_sf"/>
</dbReference>
<feature type="compositionally biased region" description="Low complexity" evidence="6">
    <location>
        <begin position="426"/>
        <end position="436"/>
    </location>
</feature>
<keyword evidence="4 7" id="KW-1133">Transmembrane helix</keyword>
<dbReference type="EMBL" id="AZGZ01000018">
    <property type="protein sequence ID" value="KZZ90152.1"/>
    <property type="molecule type" value="Genomic_DNA"/>
</dbReference>
<evidence type="ECO:0000313" key="8">
    <source>
        <dbReference type="EMBL" id="KZZ90152.1"/>
    </source>
</evidence>
<feature type="compositionally biased region" description="Basic and acidic residues" evidence="6">
    <location>
        <begin position="441"/>
        <end position="451"/>
    </location>
</feature>
<evidence type="ECO:0000256" key="2">
    <source>
        <dbReference type="ARBA" id="ARBA00022448"/>
    </source>
</evidence>
<evidence type="ECO:0000256" key="1">
    <source>
        <dbReference type="ARBA" id="ARBA00004141"/>
    </source>
</evidence>
<dbReference type="GO" id="GO:0008506">
    <property type="term" value="F:sucrose:proton symporter activity"/>
    <property type="evidence" value="ECO:0007669"/>
    <property type="project" value="TreeGrafter"/>
</dbReference>
<feature type="transmembrane region" description="Helical" evidence="7">
    <location>
        <begin position="207"/>
        <end position="227"/>
    </location>
</feature>
<dbReference type="Gene3D" id="1.20.1250.20">
    <property type="entry name" value="MFS general substrate transporter like domains"/>
    <property type="match status" value="1"/>
</dbReference>
<feature type="transmembrane region" description="Helical" evidence="7">
    <location>
        <begin position="20"/>
        <end position="38"/>
    </location>
</feature>
<feature type="transmembrane region" description="Helical" evidence="7">
    <location>
        <begin position="58"/>
        <end position="79"/>
    </location>
</feature>
<reference evidence="8 9" key="1">
    <citation type="journal article" date="2016" name="Genome Biol. Evol.">
        <title>Divergent and convergent evolution of fungal pathogenicity.</title>
        <authorList>
            <person name="Shang Y."/>
            <person name="Xiao G."/>
            <person name="Zheng P."/>
            <person name="Cen K."/>
            <person name="Zhan S."/>
            <person name="Wang C."/>
        </authorList>
    </citation>
    <scope>NUCLEOTIDE SEQUENCE [LARGE SCALE GENOMIC DNA]</scope>
    <source>
        <strain evidence="8 9">ARSEF 7405</strain>
    </source>
</reference>
<comment type="subcellular location">
    <subcellularLocation>
        <location evidence="1">Membrane</location>
        <topology evidence="1">Multi-pass membrane protein</topology>
    </subcellularLocation>
</comment>
<evidence type="ECO:0000256" key="4">
    <source>
        <dbReference type="ARBA" id="ARBA00022989"/>
    </source>
</evidence>
<dbReference type="VEuPathDB" id="FungiDB:AAP_04102"/>
<feature type="transmembrane region" description="Helical" evidence="7">
    <location>
        <begin position="370"/>
        <end position="388"/>
    </location>
</feature>
<proteinExistence type="predicted"/>
<comment type="caution">
    <text evidence="8">The sequence shown here is derived from an EMBL/GenBank/DDBJ whole genome shotgun (WGS) entry which is preliminary data.</text>
</comment>
<sequence length="562" mass="61810">MSQAASWRGTPSIKGGSPTVQMALLTFSLIGLQFTWGMEMTYCTPYLLQLGLTKSRTSLVWLAGPLSGLIMQPLVGVIADRCTSRFGRRRPFMAYGSLVVCCCLFLLGWTSEFVAWLFPVEDAAVRKQITIVTAVFSIYAIDFSINVVQASCRSLIVDTLPIPQQQLGSAWATRMAAIGHLVGYAIGSVDMVKIFGTTLGETQFKQLCIISALSLLGCIGITCWAVTERVLVHPSEADRRASPVQILSQLFKRTVNLPPRIRSICWVQFWSWIGWFPFLFYGTTWVGETYFRYEAPPQVAQSADDKLGEIGRLGSMALVIYSTITFISSVILPFYIVSPDSSKSGAAPSIHVIRLLGSKVTINSPDLQTAWQFAHVMFACFWCLSPWIRSLRAATFLIAISGIPWSICSWAPFAFMGVEINRLASSPQRPHSRSSSGVKISLERSAPHRDHDAVYSVREKVKDDADIMSESDGGSSSGGLAGIYLGVLNVYTTLPQFVGTFISWVVFTILEPETRDPEHQDGELGNVEQKGPNPISICLFIGAMSACLAFEATRRLKKVRSG</sequence>
<organism evidence="8 9">
    <name type="scientific">Ascosphaera apis ARSEF 7405</name>
    <dbReference type="NCBI Taxonomy" id="392613"/>
    <lineage>
        <taxon>Eukaryota</taxon>
        <taxon>Fungi</taxon>
        <taxon>Dikarya</taxon>
        <taxon>Ascomycota</taxon>
        <taxon>Pezizomycotina</taxon>
        <taxon>Eurotiomycetes</taxon>
        <taxon>Eurotiomycetidae</taxon>
        <taxon>Onygenales</taxon>
        <taxon>Ascosphaeraceae</taxon>
        <taxon>Ascosphaera</taxon>
    </lineage>
</organism>
<keyword evidence="5 7" id="KW-0472">Membrane</keyword>
<feature type="region of interest" description="Disordered" evidence="6">
    <location>
        <begin position="426"/>
        <end position="451"/>
    </location>
</feature>